<organism evidence="1 2">
    <name type="scientific">Ambrosiozyma monospora</name>
    <name type="common">Yeast</name>
    <name type="synonym">Endomycopsis monosporus</name>
    <dbReference type="NCBI Taxonomy" id="43982"/>
    <lineage>
        <taxon>Eukaryota</taxon>
        <taxon>Fungi</taxon>
        <taxon>Dikarya</taxon>
        <taxon>Ascomycota</taxon>
        <taxon>Saccharomycotina</taxon>
        <taxon>Pichiomycetes</taxon>
        <taxon>Pichiales</taxon>
        <taxon>Pichiaceae</taxon>
        <taxon>Ambrosiozyma</taxon>
    </lineage>
</organism>
<proteinExistence type="predicted"/>
<dbReference type="Proteomes" id="UP001165064">
    <property type="component" value="Unassembled WGS sequence"/>
</dbReference>
<reference evidence="1" key="1">
    <citation type="submission" date="2023-04" db="EMBL/GenBank/DDBJ databases">
        <title>Ambrosiozyma monospora NBRC 10751.</title>
        <authorList>
            <person name="Ichikawa N."/>
            <person name="Sato H."/>
            <person name="Tonouchi N."/>
        </authorList>
    </citation>
    <scope>NUCLEOTIDE SEQUENCE</scope>
    <source>
        <strain evidence="1">NBRC 10751</strain>
    </source>
</reference>
<protein>
    <submittedName>
        <fullName evidence="1">Unnamed protein product</fullName>
    </submittedName>
</protein>
<accession>A0ACB5T9B2</accession>
<comment type="caution">
    <text evidence="1">The sequence shown here is derived from an EMBL/GenBank/DDBJ whole genome shotgun (WGS) entry which is preliminary data.</text>
</comment>
<sequence length="668" mass="75043">MTTYNYRDYVSGGLLNRRYRRVKDINEGSFGIVSLAKDVSDNKLVALKYNTATPSDFSNFNDKENHNDDESSKYPAISKSVIVRETKHEVSILKKVSKHPNITGLLDHFDTYIVLEYCSRGDLHDAIQQGIAPISTGDVIDVYLQLISAVEYCHSMGIYHRDIKPENILISDDWSIKLTDFGLATTHNYCSDFDVGSERYMAPELLDHKDIDGYYADKVDFWSLGICLLNIVFGKSPFRSASAKDKLFLHFAANRETLFDIFPAMSYDLFAILRYSLTIDPTNRDLELIKENVMKAEYLTIDDEFEHEDMVSINSGKNVGTIADVEDEADDEEDFNEPITPAPSAPVATTAVSVAPAMAVPVIEIKPFKEALHRAAGSMTPIRERERERSGTPESVFGIDAALTSNDSSNCSSMAVSMRSASSNNDVLHTPPSNDQSSVKSSTSSVSTSPFAAKAERAARYVPPRRPIQIPTVTNTSNYRNRSQNGRVIKRESWWNNLSGSGHSNEDSNSPFRRADFFTPKSVFNHYLEKVDKNRFTNHNNNGNGNFKSNGQFDDYEKYKFHPNSNNNNHYIYNKNDDYKRRAWRTRADFNKGGYGNGNTKKNSFHSGNNHNNNSYRNGFSAHRAGASSYLSIKSSNKYGSSGAKPAASSYTSNASAEEGSWLRWYLW</sequence>
<name>A0ACB5T9B2_AMBMO</name>
<evidence type="ECO:0000313" key="2">
    <source>
        <dbReference type="Proteomes" id="UP001165064"/>
    </source>
</evidence>
<gene>
    <name evidence="1" type="ORF">Amon02_000591200</name>
</gene>
<keyword evidence="2" id="KW-1185">Reference proteome</keyword>
<evidence type="ECO:0000313" key="1">
    <source>
        <dbReference type="EMBL" id="GME83046.1"/>
    </source>
</evidence>
<dbReference type="EMBL" id="BSXS01004472">
    <property type="protein sequence ID" value="GME83046.1"/>
    <property type="molecule type" value="Genomic_DNA"/>
</dbReference>